<keyword evidence="4" id="KW-0472">Membrane</keyword>
<dbReference type="Proteomes" id="UP000098510">
    <property type="component" value="Segment"/>
</dbReference>
<dbReference type="Pfam" id="PF07402">
    <property type="entry name" value="Herpes_U26"/>
    <property type="match status" value="1"/>
</dbReference>
<protein>
    <recommendedName>
        <fullName evidence="5">Protein U26</fullName>
    </recommendedName>
</protein>
<evidence type="ECO:0000313" key="7">
    <source>
        <dbReference type="Proteomes" id="UP000098510"/>
    </source>
</evidence>
<evidence type="ECO:0000256" key="2">
    <source>
        <dbReference type="ARBA" id="ARBA00022692"/>
    </source>
</evidence>
<evidence type="ECO:0000256" key="4">
    <source>
        <dbReference type="ARBA" id="ARBA00023136"/>
    </source>
</evidence>
<evidence type="ECO:0000256" key="5">
    <source>
        <dbReference type="ARBA" id="ARBA00049776"/>
    </source>
</evidence>
<dbReference type="KEGG" id="vg:3289484"/>
<gene>
    <name evidence="6" type="primary">U26</name>
</gene>
<name>O56276_HHV7R</name>
<dbReference type="GeneID" id="3289484"/>
<sequence length="293" mass="33908">MWNVMISFSMGLVLGNVIPGESCFHLMIKKTLFEQVVLIFLFSGGLLLTYRRVNLFNYCPFNDLKIITLSLLVLQMTDEFFLVICSFLFFSEIRLRAIVCRCMLIFPTHSMASYFGTLIAIVLKISDLVHYRLLVTVFLITPYVTSYKFLVNSHQFAMCLQRYKPIYKPNGPYQMAIKDVIVYLLQFLTLTLLVWFGKLYLPRKSCQHLFFLAVLHSNLFITKLYQLVLCSILCLLAGVITEHCFFSLLFEFFLGLGYSALFAQISKTVGRKDIFTGDLLNLFYCSACFVIFF</sequence>
<dbReference type="GO" id="GO:0016020">
    <property type="term" value="C:membrane"/>
    <property type="evidence" value="ECO:0007669"/>
    <property type="project" value="UniProtKB-SubCell"/>
</dbReference>
<dbReference type="DNASU" id="3289484"/>
<keyword evidence="7" id="KW-1185">Reference proteome</keyword>
<organismHost>
    <name type="scientific">Homo sapiens</name>
    <name type="common">Human</name>
    <dbReference type="NCBI Taxonomy" id="9606"/>
</organismHost>
<dbReference type="RefSeq" id="YP_073766.1">
    <property type="nucleotide sequence ID" value="NC_001716.2"/>
</dbReference>
<dbReference type="EMBL" id="AF037218">
    <property type="protein sequence ID" value="AAC40740.1"/>
    <property type="molecule type" value="Genomic_DNA"/>
</dbReference>
<organism evidence="6 7">
    <name type="scientific">Human herpesvirus 7 (strain RK)</name>
    <name type="common">HHV-7</name>
    <name type="synonym">Human T lymphotropic virus</name>
    <dbReference type="NCBI Taxonomy" id="262398"/>
    <lineage>
        <taxon>Viruses</taxon>
        <taxon>Duplodnaviria</taxon>
        <taxon>Heunggongvirae</taxon>
        <taxon>Peploviricota</taxon>
        <taxon>Herviviricetes</taxon>
        <taxon>Herpesvirales</taxon>
        <taxon>Orthoherpesviridae</taxon>
        <taxon>Betaherpesvirinae</taxon>
        <taxon>Roseolovirus</taxon>
        <taxon>Roseolovirus humanbeta7</taxon>
        <taxon>Human betaherpesvirus 7</taxon>
    </lineage>
</organism>
<evidence type="ECO:0000313" key="6">
    <source>
        <dbReference type="EMBL" id="AAC40740.1"/>
    </source>
</evidence>
<evidence type="ECO:0000256" key="1">
    <source>
        <dbReference type="ARBA" id="ARBA00004141"/>
    </source>
</evidence>
<proteinExistence type="predicted"/>
<keyword evidence="2" id="KW-0812">Transmembrane</keyword>
<reference evidence="6 7" key="1">
    <citation type="journal article" date="1998" name="Virology">
        <title>The DNA sequence of the RK strain of human herpesvirus 7.</title>
        <authorList>
            <person name="Megaw A.G."/>
            <person name="Rapaport D."/>
            <person name="Avidor B."/>
            <person name="Frenkel N."/>
            <person name="Davison A.J."/>
        </authorList>
    </citation>
    <scope>NUCLEOTIDE SEQUENCE [LARGE SCALE GENOMIC DNA]</scope>
    <source>
        <strain evidence="6 7">RK</strain>
    </source>
</reference>
<dbReference type="InterPro" id="IPR009980">
    <property type="entry name" value="Herpes_U26"/>
</dbReference>
<keyword evidence="3" id="KW-1133">Transmembrane helix</keyword>
<accession>O56276</accession>
<evidence type="ECO:0000256" key="3">
    <source>
        <dbReference type="ARBA" id="ARBA00022989"/>
    </source>
</evidence>
<comment type="subcellular location">
    <subcellularLocation>
        <location evidence="1">Membrane</location>
        <topology evidence="1">Multi-pass membrane protein</topology>
    </subcellularLocation>
</comment>